<protein>
    <recommendedName>
        <fullName evidence="4">Asp23/Gls24 family envelope stress response protein</fullName>
    </recommendedName>
</protein>
<name>A0ABV9U949_9ACTN</name>
<dbReference type="RefSeq" id="WP_378263686.1">
    <property type="nucleotide sequence ID" value="NZ_JBHSIT010000015.1"/>
</dbReference>
<comment type="caution">
    <text evidence="2">The sequence shown here is derived from an EMBL/GenBank/DDBJ whole genome shotgun (WGS) entry which is preliminary data.</text>
</comment>
<keyword evidence="3" id="KW-1185">Reference proteome</keyword>
<organism evidence="2 3">
    <name type="scientific">Actinomadura gamaensis</name>
    <dbReference type="NCBI Taxonomy" id="1763541"/>
    <lineage>
        <taxon>Bacteria</taxon>
        <taxon>Bacillati</taxon>
        <taxon>Actinomycetota</taxon>
        <taxon>Actinomycetes</taxon>
        <taxon>Streptosporangiales</taxon>
        <taxon>Thermomonosporaceae</taxon>
        <taxon>Actinomadura</taxon>
    </lineage>
</organism>
<evidence type="ECO:0000256" key="1">
    <source>
        <dbReference type="SAM" id="MobiDB-lite"/>
    </source>
</evidence>
<proteinExistence type="predicted"/>
<sequence length="173" mass="16552">MTGAGKVDASGSTGGMAGSAPQDAAGGAGGPADGAQAPSPADVAERIADAVAALPDVAGLSAGHSVRLATYRAGPPVTGVAVRDDAVEVGVVARYGRPLDGIADDVRAAARPLSEGRRVDVLIADIDGADEPAEGGNADEPAEGGSAEGPARSEDAEEDAGAAGHADAEHPAG</sequence>
<feature type="region of interest" description="Disordered" evidence="1">
    <location>
        <begin position="1"/>
        <end position="41"/>
    </location>
</feature>
<dbReference type="Proteomes" id="UP001595872">
    <property type="component" value="Unassembled WGS sequence"/>
</dbReference>
<evidence type="ECO:0008006" key="4">
    <source>
        <dbReference type="Google" id="ProtNLM"/>
    </source>
</evidence>
<dbReference type="EMBL" id="JBHSIT010000015">
    <property type="protein sequence ID" value="MFC4913098.1"/>
    <property type="molecule type" value="Genomic_DNA"/>
</dbReference>
<reference evidence="3" key="1">
    <citation type="journal article" date="2019" name="Int. J. Syst. Evol. Microbiol.">
        <title>The Global Catalogue of Microorganisms (GCM) 10K type strain sequencing project: providing services to taxonomists for standard genome sequencing and annotation.</title>
        <authorList>
            <consortium name="The Broad Institute Genomics Platform"/>
            <consortium name="The Broad Institute Genome Sequencing Center for Infectious Disease"/>
            <person name="Wu L."/>
            <person name="Ma J."/>
        </authorList>
    </citation>
    <scope>NUCLEOTIDE SEQUENCE [LARGE SCALE GENOMIC DNA]</scope>
    <source>
        <strain evidence="3">KLKA75</strain>
    </source>
</reference>
<evidence type="ECO:0000313" key="3">
    <source>
        <dbReference type="Proteomes" id="UP001595872"/>
    </source>
</evidence>
<feature type="region of interest" description="Disordered" evidence="1">
    <location>
        <begin position="126"/>
        <end position="173"/>
    </location>
</feature>
<gene>
    <name evidence="2" type="ORF">ACFPCY_37775</name>
</gene>
<evidence type="ECO:0000313" key="2">
    <source>
        <dbReference type="EMBL" id="MFC4913098.1"/>
    </source>
</evidence>
<accession>A0ABV9U949</accession>